<dbReference type="OrthoDB" id="2871083at2759"/>
<evidence type="ECO:0000313" key="2">
    <source>
        <dbReference type="EMBL" id="KAE9398414.1"/>
    </source>
</evidence>
<sequence length="249" mass="27268">MVWMEMSEILEKKIGYQNRTGPVHMLRPSPPTTDSLWVQFSVCDPLIGTMDSNNIPTCTPPVYDSASPNPPVMDNRPFYMVFAGDRPGCYRDWYASSITLGIRIAVRLIATTLISSNGTLYSGPHGVGIPQPVNPPPSQHNVVYLPSTQTAHHRQGSTSTPGSSIKPSQEPSNCDKTGSASHKPVPEARLWAVHTRQFVGVASASKAEKLIASARKQGEDFMASKVVSVVEAQEWFDRLELDSDDSDKE</sequence>
<protein>
    <submittedName>
        <fullName evidence="2">Uncharacterized protein</fullName>
    </submittedName>
</protein>
<organism evidence="2 3">
    <name type="scientific">Gymnopus androsaceus JB14</name>
    <dbReference type="NCBI Taxonomy" id="1447944"/>
    <lineage>
        <taxon>Eukaryota</taxon>
        <taxon>Fungi</taxon>
        <taxon>Dikarya</taxon>
        <taxon>Basidiomycota</taxon>
        <taxon>Agaricomycotina</taxon>
        <taxon>Agaricomycetes</taxon>
        <taxon>Agaricomycetidae</taxon>
        <taxon>Agaricales</taxon>
        <taxon>Marasmiineae</taxon>
        <taxon>Omphalotaceae</taxon>
        <taxon>Gymnopus</taxon>
    </lineage>
</organism>
<reference evidence="2" key="1">
    <citation type="journal article" date="2019" name="Environ. Microbiol.">
        <title>Fungal ecological strategies reflected in gene transcription - a case study of two litter decomposers.</title>
        <authorList>
            <person name="Barbi F."/>
            <person name="Kohler A."/>
            <person name="Barry K."/>
            <person name="Baskaran P."/>
            <person name="Daum C."/>
            <person name="Fauchery L."/>
            <person name="Ihrmark K."/>
            <person name="Kuo A."/>
            <person name="LaButti K."/>
            <person name="Lipzen A."/>
            <person name="Morin E."/>
            <person name="Grigoriev I.V."/>
            <person name="Henrissat B."/>
            <person name="Lindahl B."/>
            <person name="Martin F."/>
        </authorList>
    </citation>
    <scope>NUCLEOTIDE SEQUENCE</scope>
    <source>
        <strain evidence="2">JB14</strain>
    </source>
</reference>
<dbReference type="AlphaFoldDB" id="A0A6A4HMW9"/>
<accession>A0A6A4HMW9</accession>
<evidence type="ECO:0000256" key="1">
    <source>
        <dbReference type="SAM" id="MobiDB-lite"/>
    </source>
</evidence>
<proteinExistence type="predicted"/>
<feature type="compositionally biased region" description="Polar residues" evidence="1">
    <location>
        <begin position="148"/>
        <end position="180"/>
    </location>
</feature>
<evidence type="ECO:0000313" key="3">
    <source>
        <dbReference type="Proteomes" id="UP000799118"/>
    </source>
</evidence>
<name>A0A6A4HMW9_9AGAR</name>
<dbReference type="EMBL" id="ML769483">
    <property type="protein sequence ID" value="KAE9398414.1"/>
    <property type="molecule type" value="Genomic_DNA"/>
</dbReference>
<dbReference type="Proteomes" id="UP000799118">
    <property type="component" value="Unassembled WGS sequence"/>
</dbReference>
<gene>
    <name evidence="2" type="ORF">BT96DRAFT_940190</name>
</gene>
<keyword evidence="3" id="KW-1185">Reference proteome</keyword>
<feature type="region of interest" description="Disordered" evidence="1">
    <location>
        <begin position="148"/>
        <end position="183"/>
    </location>
</feature>